<sequence>MERTWFRIKNKNLIFITLFTLINVVSYIWQSRYTITLSPLIMLTLAMYIYQKEFEEFDLSIFKQRSIYELAGNAFVIAVLLQSGLNLAAKLFFNTEIANMSMKLFNIPIIPVSAVLFAPILEELIFRKIIFGTLDKRCNFWIGSIISSMLFAAAHLSIQLFLGYFAVGMVFCWFYKKSNSLIVTVLAHTYINFLVIISKSIIT</sequence>
<keyword evidence="1" id="KW-0472">Membrane</keyword>
<feature type="domain" description="CAAX prenyl protease 2/Lysostaphin resistance protein A-like" evidence="2">
    <location>
        <begin position="110"/>
        <end position="194"/>
    </location>
</feature>
<organism evidence="3 4">
    <name type="scientific">Paenibacillus ferrarius</name>
    <dbReference type="NCBI Taxonomy" id="1469647"/>
    <lineage>
        <taxon>Bacteria</taxon>
        <taxon>Bacillati</taxon>
        <taxon>Bacillota</taxon>
        <taxon>Bacilli</taxon>
        <taxon>Bacillales</taxon>
        <taxon>Paenibacillaceae</taxon>
        <taxon>Paenibacillus</taxon>
    </lineage>
</organism>
<dbReference type="PANTHER" id="PTHR36435:SF1">
    <property type="entry name" value="CAAX AMINO TERMINAL PROTEASE FAMILY PROTEIN"/>
    <property type="match status" value="1"/>
</dbReference>
<reference evidence="4" key="1">
    <citation type="submission" date="2016-07" db="EMBL/GenBank/DDBJ databases">
        <authorList>
            <person name="Florea S."/>
            <person name="Webb J.S."/>
            <person name="Jaromczyk J."/>
            <person name="Schardl C.L."/>
        </authorList>
    </citation>
    <scope>NUCLEOTIDE SEQUENCE [LARGE SCALE GENOMIC DNA]</scope>
    <source>
        <strain evidence="4">CY1</strain>
    </source>
</reference>
<evidence type="ECO:0000313" key="4">
    <source>
        <dbReference type="Proteomes" id="UP000190626"/>
    </source>
</evidence>
<dbReference type="InterPro" id="IPR052710">
    <property type="entry name" value="CAAX_protease"/>
</dbReference>
<dbReference type="InterPro" id="IPR003675">
    <property type="entry name" value="Rce1/LyrA-like_dom"/>
</dbReference>
<keyword evidence="1" id="KW-1133">Transmembrane helix</keyword>
<evidence type="ECO:0000256" key="1">
    <source>
        <dbReference type="SAM" id="Phobius"/>
    </source>
</evidence>
<feature type="transmembrane region" description="Helical" evidence="1">
    <location>
        <begin position="12"/>
        <end position="29"/>
    </location>
</feature>
<gene>
    <name evidence="3" type="ORF">BC351_01270</name>
</gene>
<feature type="transmembrane region" description="Helical" evidence="1">
    <location>
        <begin position="138"/>
        <end position="161"/>
    </location>
</feature>
<name>A0A1V4HSJ1_9BACL</name>
<proteinExistence type="predicted"/>
<dbReference type="EMBL" id="MBTG01000001">
    <property type="protein sequence ID" value="OPH61901.1"/>
    <property type="molecule type" value="Genomic_DNA"/>
</dbReference>
<feature type="transmembrane region" description="Helical" evidence="1">
    <location>
        <begin position="105"/>
        <end position="126"/>
    </location>
</feature>
<feature type="transmembrane region" description="Helical" evidence="1">
    <location>
        <begin position="181"/>
        <end position="202"/>
    </location>
</feature>
<accession>A0A1V4HSJ1</accession>
<feature type="transmembrane region" description="Helical" evidence="1">
    <location>
        <begin position="35"/>
        <end position="50"/>
    </location>
</feature>
<dbReference type="Proteomes" id="UP000190626">
    <property type="component" value="Unassembled WGS sequence"/>
</dbReference>
<evidence type="ECO:0000259" key="2">
    <source>
        <dbReference type="Pfam" id="PF02517"/>
    </source>
</evidence>
<comment type="caution">
    <text evidence="3">The sequence shown here is derived from an EMBL/GenBank/DDBJ whole genome shotgun (WGS) entry which is preliminary data.</text>
</comment>
<feature type="transmembrane region" description="Helical" evidence="1">
    <location>
        <begin position="70"/>
        <end position="93"/>
    </location>
</feature>
<dbReference type="AlphaFoldDB" id="A0A1V4HSJ1"/>
<dbReference type="GO" id="GO:0004175">
    <property type="term" value="F:endopeptidase activity"/>
    <property type="evidence" value="ECO:0007669"/>
    <property type="project" value="UniProtKB-ARBA"/>
</dbReference>
<dbReference type="GO" id="GO:0080120">
    <property type="term" value="P:CAAX-box protein maturation"/>
    <property type="evidence" value="ECO:0007669"/>
    <property type="project" value="UniProtKB-ARBA"/>
</dbReference>
<keyword evidence="4" id="KW-1185">Reference proteome</keyword>
<dbReference type="STRING" id="1469647.BC351_01270"/>
<keyword evidence="1" id="KW-0812">Transmembrane</keyword>
<evidence type="ECO:0000313" key="3">
    <source>
        <dbReference type="EMBL" id="OPH61901.1"/>
    </source>
</evidence>
<protein>
    <recommendedName>
        <fullName evidence="2">CAAX prenyl protease 2/Lysostaphin resistance protein A-like domain-containing protein</fullName>
    </recommendedName>
</protein>
<dbReference type="OrthoDB" id="2194912at2"/>
<dbReference type="PANTHER" id="PTHR36435">
    <property type="entry name" value="SLR1288 PROTEIN"/>
    <property type="match status" value="1"/>
</dbReference>
<dbReference type="Pfam" id="PF02517">
    <property type="entry name" value="Rce1-like"/>
    <property type="match status" value="1"/>
</dbReference>